<comment type="catalytic activity">
    <reaction evidence="1">
        <text>ATP + protein L-histidine = ADP + protein N-phospho-L-histidine.</text>
        <dbReference type="EC" id="2.7.13.3"/>
    </reaction>
</comment>
<evidence type="ECO:0000256" key="2">
    <source>
        <dbReference type="ARBA" id="ARBA00012438"/>
    </source>
</evidence>
<dbReference type="PRINTS" id="PR00344">
    <property type="entry name" value="BCTRLSENSOR"/>
</dbReference>
<evidence type="ECO:0000256" key="5">
    <source>
        <dbReference type="SAM" id="Coils"/>
    </source>
</evidence>
<dbReference type="CDD" id="cd00082">
    <property type="entry name" value="HisKA"/>
    <property type="match status" value="1"/>
</dbReference>
<reference evidence="8 9" key="1">
    <citation type="submission" date="2021-01" db="EMBL/GenBank/DDBJ databases">
        <title>Belnapia mucosa sp. nov. and Belnapia arida sp. nov., isolated from the Tabernas Desert (Almeria, Spain).</title>
        <authorList>
            <person name="Molina-Menor E."/>
            <person name="Vidal-Verdu A."/>
            <person name="Calonge A."/>
            <person name="Satari L."/>
            <person name="Pereto Magraner J."/>
            <person name="Porcar Miralles M."/>
        </authorList>
    </citation>
    <scope>NUCLEOTIDE SEQUENCE [LARGE SCALE GENOMIC DNA]</scope>
    <source>
        <strain evidence="8 9">T6</strain>
    </source>
</reference>
<dbReference type="SUPFAM" id="SSF47384">
    <property type="entry name" value="Homodimeric domain of signal transducing histidine kinase"/>
    <property type="match status" value="1"/>
</dbReference>
<dbReference type="InterPro" id="IPR005467">
    <property type="entry name" value="His_kinase_dom"/>
</dbReference>
<feature type="domain" description="Histidine kinase" evidence="6">
    <location>
        <begin position="357"/>
        <end position="578"/>
    </location>
</feature>
<keyword evidence="3 4" id="KW-0597">Phosphoprotein</keyword>
<name>A0ABS1V1Z1_9PROT</name>
<dbReference type="PROSITE" id="PS50110">
    <property type="entry name" value="RESPONSE_REGULATORY"/>
    <property type="match status" value="2"/>
</dbReference>
<dbReference type="Proteomes" id="UP000606490">
    <property type="component" value="Unassembled WGS sequence"/>
</dbReference>
<evidence type="ECO:0000313" key="9">
    <source>
        <dbReference type="Proteomes" id="UP000606490"/>
    </source>
</evidence>
<comment type="caution">
    <text evidence="8">The sequence shown here is derived from an EMBL/GenBank/DDBJ whole genome shotgun (WGS) entry which is preliminary data.</text>
</comment>
<evidence type="ECO:0000256" key="3">
    <source>
        <dbReference type="ARBA" id="ARBA00022553"/>
    </source>
</evidence>
<gene>
    <name evidence="8" type="ORF">JMJ55_10295</name>
</gene>
<dbReference type="SMART" id="SM00387">
    <property type="entry name" value="HATPase_c"/>
    <property type="match status" value="1"/>
</dbReference>
<evidence type="ECO:0000313" key="8">
    <source>
        <dbReference type="EMBL" id="MBL6455715.1"/>
    </source>
</evidence>
<evidence type="ECO:0000259" key="7">
    <source>
        <dbReference type="PROSITE" id="PS50110"/>
    </source>
</evidence>
<keyword evidence="5" id="KW-0175">Coiled coil</keyword>
<dbReference type="InterPro" id="IPR003661">
    <property type="entry name" value="HisK_dim/P_dom"/>
</dbReference>
<keyword evidence="9" id="KW-1185">Reference proteome</keyword>
<accession>A0ABS1V1Z1</accession>
<sequence>MSATTEPAARILVVEDSDTQALQVRRLLEGGGFEVARAASAEAALEALNGALPDLIIADYHLPGMNGDELSRQVKLNTRTRRVPVLMLTEGREQGLERQGLESGADAYVPKSAGLDLLLLRVRALLRGRPAPAGEAAGEAGAFTALRRARLLVVDDSATSRLWLARLLSDSGYAVEMAAGPAEALAAIGGSEAAWDCVLVRVMGAGFDGFELCRRLAALRSGTGPSGGEAPFFQIAAIGGDDPPPRALLAEAFEAGADDLLPATAGADVLGVRIRAIARRKLLQDENRRLEAETRQHALEVARARAEAAAAAARASLAEALAQANAELAAKNRQIVEAQAQLVQAAKLASLGELVAGIAHEINNPLAFILAHQGTAERLLGRLEPAVQDRPEAAATLGKCRERIRSTTLGLQRIQDLVLKLRRFSRLDDGGFQDVDVPEAVETVLTLLGNKIGDRITVTRDYRAGRLLHCSPALLNQVVMNIIGNSLDAIEGAGTIAIATRSDADRYVIEIADSGPGVPAELRERVFEPFFTTKPVGAGTGLGLSIAYSVVRSHEGTIAVDQAPLGGARFTIAVPLRRPQESTAA</sequence>
<dbReference type="Pfam" id="PF00072">
    <property type="entry name" value="Response_reg"/>
    <property type="match status" value="1"/>
</dbReference>
<dbReference type="PANTHER" id="PTHR43065">
    <property type="entry name" value="SENSOR HISTIDINE KINASE"/>
    <property type="match status" value="1"/>
</dbReference>
<dbReference type="Pfam" id="PF02518">
    <property type="entry name" value="HATPase_c"/>
    <property type="match status" value="1"/>
</dbReference>
<evidence type="ECO:0000256" key="1">
    <source>
        <dbReference type="ARBA" id="ARBA00000085"/>
    </source>
</evidence>
<dbReference type="SMART" id="SM00448">
    <property type="entry name" value="REC"/>
    <property type="match status" value="2"/>
</dbReference>
<dbReference type="InterPro" id="IPR003594">
    <property type="entry name" value="HATPase_dom"/>
</dbReference>
<feature type="modified residue" description="4-aspartylphosphate" evidence="4">
    <location>
        <position position="59"/>
    </location>
</feature>
<evidence type="ECO:0000259" key="6">
    <source>
        <dbReference type="PROSITE" id="PS50109"/>
    </source>
</evidence>
<dbReference type="Gene3D" id="3.30.565.10">
    <property type="entry name" value="Histidine kinase-like ATPase, C-terminal domain"/>
    <property type="match status" value="1"/>
</dbReference>
<dbReference type="Gene3D" id="1.10.287.130">
    <property type="match status" value="1"/>
</dbReference>
<feature type="coiled-coil region" evidence="5">
    <location>
        <begin position="273"/>
        <end position="348"/>
    </location>
</feature>
<dbReference type="InterPro" id="IPR001789">
    <property type="entry name" value="Sig_transdc_resp-reg_receiver"/>
</dbReference>
<dbReference type="PANTHER" id="PTHR43065:SF48">
    <property type="entry name" value="HISTIDINE KINASE"/>
    <property type="match status" value="1"/>
</dbReference>
<dbReference type="PROSITE" id="PS50109">
    <property type="entry name" value="HIS_KIN"/>
    <property type="match status" value="1"/>
</dbReference>
<evidence type="ECO:0000256" key="4">
    <source>
        <dbReference type="PROSITE-ProRule" id="PRU00169"/>
    </source>
</evidence>
<protein>
    <recommendedName>
        <fullName evidence="2">histidine kinase</fullName>
        <ecNumber evidence="2">2.7.13.3</ecNumber>
    </recommendedName>
</protein>
<dbReference type="SUPFAM" id="SSF52172">
    <property type="entry name" value="CheY-like"/>
    <property type="match status" value="2"/>
</dbReference>
<feature type="domain" description="Response regulatory" evidence="7">
    <location>
        <begin position="10"/>
        <end position="126"/>
    </location>
</feature>
<dbReference type="InterPro" id="IPR004358">
    <property type="entry name" value="Sig_transdc_His_kin-like_C"/>
</dbReference>
<feature type="domain" description="Response regulatory" evidence="7">
    <location>
        <begin position="150"/>
        <end position="278"/>
    </location>
</feature>
<dbReference type="EC" id="2.7.13.3" evidence="2"/>
<dbReference type="InterPro" id="IPR036097">
    <property type="entry name" value="HisK_dim/P_sf"/>
</dbReference>
<proteinExistence type="predicted"/>
<dbReference type="InterPro" id="IPR036890">
    <property type="entry name" value="HATPase_C_sf"/>
</dbReference>
<dbReference type="Gene3D" id="3.40.50.2300">
    <property type="match status" value="2"/>
</dbReference>
<dbReference type="InterPro" id="IPR011006">
    <property type="entry name" value="CheY-like_superfamily"/>
</dbReference>
<dbReference type="SUPFAM" id="SSF55874">
    <property type="entry name" value="ATPase domain of HSP90 chaperone/DNA topoisomerase II/histidine kinase"/>
    <property type="match status" value="1"/>
</dbReference>
<dbReference type="RefSeq" id="WP_202825443.1">
    <property type="nucleotide sequence ID" value="NZ_JAEUXJ010000003.1"/>
</dbReference>
<organism evidence="8 9">
    <name type="scientific">Belnapia mucosa</name>
    <dbReference type="NCBI Taxonomy" id="2804532"/>
    <lineage>
        <taxon>Bacteria</taxon>
        <taxon>Pseudomonadati</taxon>
        <taxon>Pseudomonadota</taxon>
        <taxon>Alphaproteobacteria</taxon>
        <taxon>Acetobacterales</taxon>
        <taxon>Roseomonadaceae</taxon>
        <taxon>Belnapia</taxon>
    </lineage>
</organism>
<comment type="caution">
    <text evidence="4">Lacks conserved residue(s) required for the propagation of feature annotation.</text>
</comment>
<dbReference type="EMBL" id="JAEUXJ010000003">
    <property type="protein sequence ID" value="MBL6455715.1"/>
    <property type="molecule type" value="Genomic_DNA"/>
</dbReference>
<dbReference type="SMART" id="SM00388">
    <property type="entry name" value="HisKA"/>
    <property type="match status" value="1"/>
</dbReference>
<dbReference type="Pfam" id="PF00512">
    <property type="entry name" value="HisKA"/>
    <property type="match status" value="1"/>
</dbReference>